<feature type="transmembrane region" description="Helical" evidence="1">
    <location>
        <begin position="214"/>
        <end position="232"/>
    </location>
</feature>
<keyword evidence="1" id="KW-0812">Transmembrane</keyword>
<accession>A0AAT9GR49</accession>
<dbReference type="RefSeq" id="WP_369611330.1">
    <property type="nucleotide sequence ID" value="NZ_AP031322.1"/>
</dbReference>
<protein>
    <submittedName>
        <fullName evidence="2">Uncharacterized protein</fullName>
    </submittedName>
</protein>
<name>A0AAT9GR49_9CREN</name>
<dbReference type="KEGG" id="sjv:SJAV_11080"/>
<evidence type="ECO:0000256" key="1">
    <source>
        <dbReference type="SAM" id="Phobius"/>
    </source>
</evidence>
<gene>
    <name evidence="2" type="ORF">SJAV_11080</name>
</gene>
<evidence type="ECO:0000313" key="2">
    <source>
        <dbReference type="EMBL" id="BFH73164.1"/>
    </source>
</evidence>
<sequence length="234" mass="26438">MKSSRLVFLFILLLPFLSVTLITHSEFSVGTFFAYNQTVIMLLPNGTTTTLHEVILQKVDKIFSNGTMEINVTVYNVAEKYYLPPTISLNNISFPINFYYIPPSLLGEQCIHRGGAPLRFINYSNGIYLYNDNYTLEGVKIVFNMWVNKDGIAVKVQTLQIGVNKVLVSNATAILWKTNYYNTSVTPPTFKGYTEAKVVTMNINDLPIVTAEKLMKYIIITGVLAIVLILLFRK</sequence>
<dbReference type="AlphaFoldDB" id="A0AAT9GR49"/>
<dbReference type="GeneID" id="92354033"/>
<organism evidence="2">
    <name type="scientific">Sulfurisphaera javensis</name>
    <dbReference type="NCBI Taxonomy" id="2049879"/>
    <lineage>
        <taxon>Archaea</taxon>
        <taxon>Thermoproteota</taxon>
        <taxon>Thermoprotei</taxon>
        <taxon>Sulfolobales</taxon>
        <taxon>Sulfolobaceae</taxon>
        <taxon>Sulfurisphaera</taxon>
    </lineage>
</organism>
<keyword evidence="1" id="KW-0472">Membrane</keyword>
<dbReference type="EMBL" id="AP031322">
    <property type="protein sequence ID" value="BFH73164.1"/>
    <property type="molecule type" value="Genomic_DNA"/>
</dbReference>
<keyword evidence="1" id="KW-1133">Transmembrane helix</keyword>
<reference evidence="2" key="1">
    <citation type="submission" date="2024-03" db="EMBL/GenBank/DDBJ databases">
        <title>Complete genome sequence of Sulfurisphaera javensis strain KD-1.</title>
        <authorList>
            <person name="Sakai H."/>
            <person name="Nur N."/>
            <person name="Suwanto A."/>
            <person name="Kurosawa N."/>
        </authorList>
    </citation>
    <scope>NUCLEOTIDE SEQUENCE</scope>
    <source>
        <strain evidence="2">KD-1</strain>
    </source>
</reference>
<proteinExistence type="predicted"/>